<evidence type="ECO:0000256" key="8">
    <source>
        <dbReference type="ARBA" id="ARBA00023012"/>
    </source>
</evidence>
<evidence type="ECO:0000256" key="7">
    <source>
        <dbReference type="ARBA" id="ARBA00022840"/>
    </source>
</evidence>
<dbReference type="KEGG" id="kphy:AOZ06_30860"/>
<evidence type="ECO:0000313" key="13">
    <source>
        <dbReference type="Proteomes" id="UP000063699"/>
    </source>
</evidence>
<protein>
    <recommendedName>
        <fullName evidence="2">histidine kinase</fullName>
        <ecNumber evidence="2">2.7.13.3</ecNumber>
    </recommendedName>
</protein>
<dbReference type="InterPro" id="IPR011712">
    <property type="entry name" value="Sig_transdc_His_kin_sub3_dim/P"/>
</dbReference>
<dbReference type="Gene3D" id="3.30.565.10">
    <property type="entry name" value="Histidine kinase-like ATPase, C-terminal domain"/>
    <property type="match status" value="1"/>
</dbReference>
<comment type="catalytic activity">
    <reaction evidence="1">
        <text>ATP + protein L-histidine = ADP + protein N-phospho-L-histidine.</text>
        <dbReference type="EC" id="2.7.13.3"/>
    </reaction>
</comment>
<dbReference type="GO" id="GO:0046983">
    <property type="term" value="F:protein dimerization activity"/>
    <property type="evidence" value="ECO:0007669"/>
    <property type="project" value="InterPro"/>
</dbReference>
<keyword evidence="5" id="KW-0547">Nucleotide-binding</keyword>
<accession>A0A0N9I862</accession>
<keyword evidence="4" id="KW-0808">Transferase</keyword>
<dbReference type="Gene3D" id="1.20.5.1930">
    <property type="match status" value="1"/>
</dbReference>
<dbReference type="Proteomes" id="UP000063699">
    <property type="component" value="Chromosome"/>
</dbReference>
<name>A0A0N9I862_9PSEU</name>
<sequence>MITIAMVVISWLVGRQYSPTSWGPDPLAYVLTALIFLPFVARTRAPVVAFAASTSMLLVFLAFGYTQIAFNFWAPALLLYTVASLRPPRITGACAGALMPVLFWAALVSNVAWYVAVAEAVLIPLTAWMLGNVGRQLGLRNEQLAVLTEQLRIEQELRTEQAVTEERLRIARELHDVVAHHMSVIAVQTGVAGYVFDDDPPTARAAVDTIATTSREALAEMRRLLMLLRTDDEPGDTALSLAHLPELTDRMRTTGLPVTLDMDPADTDDLPSGLQLCAYRVVQEALTNVIKHAGFAATEVRVRRDAEQLTVRVANDKGTPSPGAEGTGHGLINMRERAALYRGSLSAGERTGGGFVVELTLPIGVPG</sequence>
<keyword evidence="3" id="KW-0597">Phosphoprotein</keyword>
<dbReference type="PANTHER" id="PTHR24421">
    <property type="entry name" value="NITRATE/NITRITE SENSOR PROTEIN NARX-RELATED"/>
    <property type="match status" value="1"/>
</dbReference>
<evidence type="ECO:0000256" key="3">
    <source>
        <dbReference type="ARBA" id="ARBA00022553"/>
    </source>
</evidence>
<dbReference type="InterPro" id="IPR036890">
    <property type="entry name" value="HATPase_C_sf"/>
</dbReference>
<dbReference type="PANTHER" id="PTHR24421:SF10">
    <property type="entry name" value="NITRATE_NITRITE SENSOR PROTEIN NARQ"/>
    <property type="match status" value="1"/>
</dbReference>
<dbReference type="SUPFAM" id="SSF55874">
    <property type="entry name" value="ATPase domain of HSP90 chaperone/DNA topoisomerase II/histidine kinase"/>
    <property type="match status" value="1"/>
</dbReference>
<feature type="domain" description="Histidine kinase/HSP90-like ATPase" evidence="10">
    <location>
        <begin position="278"/>
        <end position="363"/>
    </location>
</feature>
<reference evidence="12 13" key="1">
    <citation type="submission" date="2015-07" db="EMBL/GenBank/DDBJ databases">
        <title>Genome sequencing of Kibdelosporangium phytohabitans.</title>
        <authorList>
            <person name="Qin S."/>
            <person name="Xing K."/>
        </authorList>
    </citation>
    <scope>NUCLEOTIDE SEQUENCE [LARGE SCALE GENOMIC DNA]</scope>
    <source>
        <strain evidence="12 13">KLBMP1111</strain>
    </source>
</reference>
<dbReference type="AlphaFoldDB" id="A0A0N9I862"/>
<dbReference type="InterPro" id="IPR050482">
    <property type="entry name" value="Sensor_HK_TwoCompSys"/>
</dbReference>
<dbReference type="EC" id="2.7.13.3" evidence="2"/>
<evidence type="ECO:0000256" key="9">
    <source>
        <dbReference type="SAM" id="Phobius"/>
    </source>
</evidence>
<keyword evidence="9" id="KW-0812">Transmembrane</keyword>
<feature type="transmembrane region" description="Helical" evidence="9">
    <location>
        <begin position="57"/>
        <end position="82"/>
    </location>
</feature>
<keyword evidence="6" id="KW-0418">Kinase</keyword>
<evidence type="ECO:0000313" key="12">
    <source>
        <dbReference type="EMBL" id="ALG10710.1"/>
    </source>
</evidence>
<dbReference type="GO" id="GO:0005524">
    <property type="term" value="F:ATP binding"/>
    <property type="evidence" value="ECO:0007669"/>
    <property type="project" value="UniProtKB-KW"/>
</dbReference>
<keyword evidence="9" id="KW-1133">Transmembrane helix</keyword>
<proteinExistence type="predicted"/>
<feature type="transmembrane region" description="Helical" evidence="9">
    <location>
        <begin position="26"/>
        <end position="45"/>
    </location>
</feature>
<evidence type="ECO:0000256" key="5">
    <source>
        <dbReference type="ARBA" id="ARBA00022741"/>
    </source>
</evidence>
<evidence type="ECO:0000256" key="2">
    <source>
        <dbReference type="ARBA" id="ARBA00012438"/>
    </source>
</evidence>
<evidence type="ECO:0000256" key="4">
    <source>
        <dbReference type="ARBA" id="ARBA00022679"/>
    </source>
</evidence>
<evidence type="ECO:0000259" key="11">
    <source>
        <dbReference type="Pfam" id="PF07730"/>
    </source>
</evidence>
<keyword evidence="8" id="KW-0902">Two-component regulatory system</keyword>
<dbReference type="InterPro" id="IPR003594">
    <property type="entry name" value="HATPase_dom"/>
</dbReference>
<evidence type="ECO:0000259" key="10">
    <source>
        <dbReference type="Pfam" id="PF02518"/>
    </source>
</evidence>
<dbReference type="GO" id="GO:0016020">
    <property type="term" value="C:membrane"/>
    <property type="evidence" value="ECO:0007669"/>
    <property type="project" value="InterPro"/>
</dbReference>
<dbReference type="STRING" id="860235.AOZ06_30860"/>
<feature type="domain" description="Signal transduction histidine kinase subgroup 3 dimerisation and phosphoacceptor" evidence="11">
    <location>
        <begin position="166"/>
        <end position="232"/>
    </location>
</feature>
<dbReference type="CDD" id="cd16917">
    <property type="entry name" value="HATPase_UhpB-NarQ-NarX-like"/>
    <property type="match status" value="1"/>
</dbReference>
<gene>
    <name evidence="12" type="ORF">AOZ06_30860</name>
</gene>
<feature type="transmembrane region" description="Helical" evidence="9">
    <location>
        <begin position="102"/>
        <end position="130"/>
    </location>
</feature>
<keyword evidence="13" id="KW-1185">Reference proteome</keyword>
<keyword evidence="7" id="KW-0067">ATP-binding</keyword>
<dbReference type="EMBL" id="CP012752">
    <property type="protein sequence ID" value="ALG10710.1"/>
    <property type="molecule type" value="Genomic_DNA"/>
</dbReference>
<keyword evidence="9" id="KW-0472">Membrane</keyword>
<dbReference type="GO" id="GO:0000155">
    <property type="term" value="F:phosphorelay sensor kinase activity"/>
    <property type="evidence" value="ECO:0007669"/>
    <property type="project" value="InterPro"/>
</dbReference>
<evidence type="ECO:0000256" key="1">
    <source>
        <dbReference type="ARBA" id="ARBA00000085"/>
    </source>
</evidence>
<organism evidence="12 13">
    <name type="scientific">Kibdelosporangium phytohabitans</name>
    <dbReference type="NCBI Taxonomy" id="860235"/>
    <lineage>
        <taxon>Bacteria</taxon>
        <taxon>Bacillati</taxon>
        <taxon>Actinomycetota</taxon>
        <taxon>Actinomycetes</taxon>
        <taxon>Pseudonocardiales</taxon>
        <taxon>Pseudonocardiaceae</taxon>
        <taxon>Kibdelosporangium</taxon>
    </lineage>
</organism>
<evidence type="ECO:0000256" key="6">
    <source>
        <dbReference type="ARBA" id="ARBA00022777"/>
    </source>
</evidence>
<dbReference type="Pfam" id="PF02518">
    <property type="entry name" value="HATPase_c"/>
    <property type="match status" value="1"/>
</dbReference>
<dbReference type="Pfam" id="PF07730">
    <property type="entry name" value="HisKA_3"/>
    <property type="match status" value="1"/>
</dbReference>